<dbReference type="Proteomes" id="UP000008810">
    <property type="component" value="Chromosome 1"/>
</dbReference>
<evidence type="ECO:0000313" key="4">
    <source>
        <dbReference type="Proteomes" id="UP000008810"/>
    </source>
</evidence>
<protein>
    <submittedName>
        <fullName evidence="2 3">Uncharacterized protein</fullName>
    </submittedName>
</protein>
<evidence type="ECO:0000256" key="1">
    <source>
        <dbReference type="SAM" id="MobiDB-lite"/>
    </source>
</evidence>
<accession>A0A2K2DMM7</accession>
<reference evidence="3" key="3">
    <citation type="submission" date="2018-08" db="UniProtKB">
        <authorList>
            <consortium name="EnsemblPlants"/>
        </authorList>
    </citation>
    <scope>IDENTIFICATION</scope>
    <source>
        <strain evidence="3">cv. Bd21</strain>
    </source>
</reference>
<organism evidence="2">
    <name type="scientific">Brachypodium distachyon</name>
    <name type="common">Purple false brome</name>
    <name type="synonym">Trachynia distachya</name>
    <dbReference type="NCBI Taxonomy" id="15368"/>
    <lineage>
        <taxon>Eukaryota</taxon>
        <taxon>Viridiplantae</taxon>
        <taxon>Streptophyta</taxon>
        <taxon>Embryophyta</taxon>
        <taxon>Tracheophyta</taxon>
        <taxon>Spermatophyta</taxon>
        <taxon>Magnoliopsida</taxon>
        <taxon>Liliopsida</taxon>
        <taxon>Poales</taxon>
        <taxon>Poaceae</taxon>
        <taxon>BOP clade</taxon>
        <taxon>Pooideae</taxon>
        <taxon>Stipodae</taxon>
        <taxon>Brachypodieae</taxon>
        <taxon>Brachypodium</taxon>
    </lineage>
</organism>
<dbReference type="InParanoid" id="A0A2K2DMM7"/>
<dbReference type="EnsemblPlants" id="PNT75527">
    <property type="protein sequence ID" value="PNT75527"/>
    <property type="gene ID" value="BRADI_1g34121v3"/>
</dbReference>
<keyword evidence="4" id="KW-1185">Reference proteome</keyword>
<evidence type="ECO:0000313" key="2">
    <source>
        <dbReference type="EMBL" id="PNT75527.1"/>
    </source>
</evidence>
<feature type="region of interest" description="Disordered" evidence="1">
    <location>
        <begin position="50"/>
        <end position="82"/>
    </location>
</feature>
<dbReference type="EMBL" id="CM000880">
    <property type="protein sequence ID" value="PNT75527.1"/>
    <property type="molecule type" value="Genomic_DNA"/>
</dbReference>
<gene>
    <name evidence="2" type="ORF">BRADI_1g34121v3</name>
</gene>
<reference evidence="2 3" key="1">
    <citation type="journal article" date="2010" name="Nature">
        <title>Genome sequencing and analysis of the model grass Brachypodium distachyon.</title>
        <authorList>
            <consortium name="International Brachypodium Initiative"/>
        </authorList>
    </citation>
    <scope>NUCLEOTIDE SEQUENCE [LARGE SCALE GENOMIC DNA]</scope>
    <source>
        <strain evidence="2 3">Bd21</strain>
    </source>
</reference>
<name>A0A2K2DMM7_BRADI</name>
<proteinExistence type="predicted"/>
<reference evidence="2" key="2">
    <citation type="submission" date="2017-06" db="EMBL/GenBank/DDBJ databases">
        <title>WGS assembly of Brachypodium distachyon.</title>
        <authorList>
            <consortium name="The International Brachypodium Initiative"/>
            <person name="Lucas S."/>
            <person name="Harmon-Smith M."/>
            <person name="Lail K."/>
            <person name="Tice H."/>
            <person name="Grimwood J."/>
            <person name="Bruce D."/>
            <person name="Barry K."/>
            <person name="Shu S."/>
            <person name="Lindquist E."/>
            <person name="Wang M."/>
            <person name="Pitluck S."/>
            <person name="Vogel J.P."/>
            <person name="Garvin D.F."/>
            <person name="Mockler T.C."/>
            <person name="Schmutz J."/>
            <person name="Rokhsar D."/>
            <person name="Bevan M.W."/>
        </authorList>
    </citation>
    <scope>NUCLEOTIDE SEQUENCE</scope>
    <source>
        <strain evidence="2">Bd21</strain>
    </source>
</reference>
<feature type="region of interest" description="Disordered" evidence="1">
    <location>
        <begin position="102"/>
        <end position="121"/>
    </location>
</feature>
<sequence>MYRLTRLSAWCVYSMRYPAYKPVGSFFRRPYGTKQEIPIRYSVQNTVAVRRNPAPSNCQNPRAPPRRPRPAAAGSPVPPALPCQAPSLPPWISLHHATTQPANRRPHLLGLGPPSRAATAVKTDRPFPNQRLSRLSCSLPLHLLLAPAAPFLKPPTAGALFVKAKFEPLS</sequence>
<dbReference type="Gramene" id="PNT75527">
    <property type="protein sequence ID" value="PNT75527"/>
    <property type="gene ID" value="BRADI_1g34121v3"/>
</dbReference>
<dbReference type="AlphaFoldDB" id="A0A2K2DMM7"/>
<evidence type="ECO:0000313" key="3">
    <source>
        <dbReference type="EnsemblPlants" id="PNT75527"/>
    </source>
</evidence>